<accession>A0A9P3FZV9</accession>
<organism evidence="3 4">
    <name type="scientific">Phanerochaete sordida</name>
    <dbReference type="NCBI Taxonomy" id="48140"/>
    <lineage>
        <taxon>Eukaryota</taxon>
        <taxon>Fungi</taxon>
        <taxon>Dikarya</taxon>
        <taxon>Basidiomycota</taxon>
        <taxon>Agaricomycotina</taxon>
        <taxon>Agaricomycetes</taxon>
        <taxon>Polyporales</taxon>
        <taxon>Phanerochaetaceae</taxon>
        <taxon>Phanerochaete</taxon>
    </lineage>
</organism>
<comment type="caution">
    <text evidence="3">The sequence shown here is derived from an EMBL/GenBank/DDBJ whole genome shotgun (WGS) entry which is preliminary data.</text>
</comment>
<name>A0A9P3FZV9_9APHY</name>
<dbReference type="Proteomes" id="UP000703269">
    <property type="component" value="Unassembled WGS sequence"/>
</dbReference>
<proteinExistence type="predicted"/>
<keyword evidence="4" id="KW-1185">Reference proteome</keyword>
<dbReference type="EMBL" id="BPQB01000004">
    <property type="protein sequence ID" value="GJE86343.1"/>
    <property type="molecule type" value="Genomic_DNA"/>
</dbReference>
<evidence type="ECO:0000313" key="4">
    <source>
        <dbReference type="Proteomes" id="UP000703269"/>
    </source>
</evidence>
<dbReference type="AlphaFoldDB" id="A0A9P3FZV9"/>
<dbReference type="Pfam" id="PF00646">
    <property type="entry name" value="F-box"/>
    <property type="match status" value="1"/>
</dbReference>
<evidence type="ECO:0000256" key="1">
    <source>
        <dbReference type="SAM" id="MobiDB-lite"/>
    </source>
</evidence>
<dbReference type="InterPro" id="IPR001810">
    <property type="entry name" value="F-box_dom"/>
</dbReference>
<dbReference type="Gene3D" id="1.20.1280.50">
    <property type="match status" value="1"/>
</dbReference>
<gene>
    <name evidence="3" type="ORF">PsYK624_024230</name>
</gene>
<evidence type="ECO:0000259" key="2">
    <source>
        <dbReference type="PROSITE" id="PS50181"/>
    </source>
</evidence>
<dbReference type="InterPro" id="IPR036047">
    <property type="entry name" value="F-box-like_dom_sf"/>
</dbReference>
<dbReference type="OrthoDB" id="2751369at2759"/>
<dbReference type="PROSITE" id="PS50181">
    <property type="entry name" value="FBOX"/>
    <property type="match status" value="1"/>
</dbReference>
<evidence type="ECO:0000313" key="3">
    <source>
        <dbReference type="EMBL" id="GJE86343.1"/>
    </source>
</evidence>
<feature type="domain" description="F-box" evidence="2">
    <location>
        <begin position="292"/>
        <end position="323"/>
    </location>
</feature>
<feature type="region of interest" description="Disordered" evidence="1">
    <location>
        <begin position="397"/>
        <end position="429"/>
    </location>
</feature>
<protein>
    <submittedName>
        <fullName evidence="3">F-box protein</fullName>
    </submittedName>
</protein>
<dbReference type="SUPFAM" id="SSF81383">
    <property type="entry name" value="F-box domain"/>
    <property type="match status" value="1"/>
</dbReference>
<sequence length="534" mass="59316">MAWDELCVLCGIRPTCGPTWLQPNVGQLIKAEAIRIASELSPPAQDHADVVARLEAALALTSLTEEIPGLEARLRLGTSGDCLAVGHFAPADGAYAPCTHHGAPPRHPAGDGAAVRRVRDGDSGMFWQRVLDADARTLERCTTCCRTHYDPLCNVWVHVECAAYLEAWLDCDAPPRVGRDGKPLALLAELYELANSRREPRAYGSLPCVDYGAARSCFLYNEQHQDYVLPARNGTKYTARALAAGLVGKELLPAILEDCRFWTFIRPDIWPTRLSEQHGKLDVATSGPESQQSTIARLPLELLAEILQYLELPSLLTFALSCKGLYTRTLDHSMLSHCLRHSMVHADGAMRWLFPVSELPGEYERAYSAMMTWIPWDVASPLNTQVTFNDALFEEEEDDGGEFVPSDDNDDTSDIDNIDGSDDSDVESADTDVDEGIAEGTILDVPVPPPPPHQQLPRKPLPLFDPGFPLLAFLRACYTDDSMRARRRRWGLIKQFDKLWTDYRRDGWERDVFAPVGVTWKLGAGWELVCDCEG</sequence>
<reference evidence="3 4" key="1">
    <citation type="submission" date="2021-08" db="EMBL/GenBank/DDBJ databases">
        <title>Draft Genome Sequence of Phanerochaete sordida strain YK-624.</title>
        <authorList>
            <person name="Mori T."/>
            <person name="Dohra H."/>
            <person name="Suzuki T."/>
            <person name="Kawagishi H."/>
            <person name="Hirai H."/>
        </authorList>
    </citation>
    <scope>NUCLEOTIDE SEQUENCE [LARGE SCALE GENOMIC DNA]</scope>
    <source>
        <strain evidence="3 4">YK-624</strain>
    </source>
</reference>